<dbReference type="KEGG" id="tid:Thein_1507"/>
<name>F8AAE8_THEID</name>
<keyword evidence="2" id="KW-1185">Reference proteome</keyword>
<dbReference type="PaxDb" id="667014-Thein_1507"/>
<evidence type="ECO:0000313" key="1">
    <source>
        <dbReference type="EMBL" id="AEH45368.1"/>
    </source>
</evidence>
<reference evidence="1 2" key="2">
    <citation type="journal article" date="2012" name="Stand. Genomic Sci.">
        <title>Complete genome sequence of the thermophilic sulfate-reducing ocean bacterium Thermodesulfatator indicus type strain (CIR29812(T)).</title>
        <authorList>
            <person name="Anderson I."/>
            <person name="Saunders E."/>
            <person name="Lapidus A."/>
            <person name="Nolan M."/>
            <person name="Lucas S."/>
            <person name="Tice H."/>
            <person name="Del Rio T.G."/>
            <person name="Cheng J.F."/>
            <person name="Han C."/>
            <person name="Tapia R."/>
            <person name="Goodwin L.A."/>
            <person name="Pitluck S."/>
            <person name="Liolios K."/>
            <person name="Mavromatis K."/>
            <person name="Pagani I."/>
            <person name="Ivanova N."/>
            <person name="Mikhailova N."/>
            <person name="Pati A."/>
            <person name="Chen A."/>
            <person name="Palaniappan K."/>
            <person name="Land M."/>
            <person name="Hauser L."/>
            <person name="Jeffries C.D."/>
            <person name="Chang Y.J."/>
            <person name="Brambilla E.M."/>
            <person name="Rohde M."/>
            <person name="Spring S."/>
            <person name="Goker M."/>
            <person name="Detter J.C."/>
            <person name="Woyke T."/>
            <person name="Bristow J."/>
            <person name="Eisen J.A."/>
            <person name="Markowitz V."/>
            <person name="Hugenholtz P."/>
            <person name="Kyrpides N.C."/>
            <person name="Klenk H.P."/>
        </authorList>
    </citation>
    <scope>NUCLEOTIDE SEQUENCE [LARGE SCALE GENOMIC DNA]</scope>
    <source>
        <strain evidence="2">DSM 15286 / JCM 11887 / CIR29812</strain>
    </source>
</reference>
<proteinExistence type="predicted"/>
<gene>
    <name evidence="1" type="ordered locus">Thein_1507</name>
</gene>
<accession>F8AAE8</accession>
<dbReference type="AlphaFoldDB" id="F8AAE8"/>
<dbReference type="InParanoid" id="F8AAE8"/>
<evidence type="ECO:0000313" key="2">
    <source>
        <dbReference type="Proteomes" id="UP000006793"/>
    </source>
</evidence>
<organism evidence="1 2">
    <name type="scientific">Thermodesulfatator indicus (strain DSM 15286 / JCM 11887 / CIR29812)</name>
    <dbReference type="NCBI Taxonomy" id="667014"/>
    <lineage>
        <taxon>Bacteria</taxon>
        <taxon>Pseudomonadati</taxon>
        <taxon>Thermodesulfobacteriota</taxon>
        <taxon>Thermodesulfobacteria</taxon>
        <taxon>Thermodesulfobacteriales</taxon>
        <taxon>Thermodesulfatatoraceae</taxon>
        <taxon>Thermodesulfatator</taxon>
    </lineage>
</organism>
<protein>
    <submittedName>
        <fullName evidence="1">Uncharacterized protein</fullName>
    </submittedName>
</protein>
<dbReference type="STRING" id="667014.Thein_1507"/>
<dbReference type="HOGENOM" id="CLU_2686600_0_0_0"/>
<dbReference type="Proteomes" id="UP000006793">
    <property type="component" value="Chromosome"/>
</dbReference>
<reference evidence="2" key="1">
    <citation type="submission" date="2011-04" db="EMBL/GenBank/DDBJ databases">
        <title>The complete genome of Thermodesulfatator indicus DSM 15286.</title>
        <authorList>
            <person name="Lucas S."/>
            <person name="Copeland A."/>
            <person name="Lapidus A."/>
            <person name="Bruce D."/>
            <person name="Goodwin L."/>
            <person name="Pitluck S."/>
            <person name="Peters L."/>
            <person name="Kyrpides N."/>
            <person name="Mavromatis K."/>
            <person name="Pagani I."/>
            <person name="Ivanova N."/>
            <person name="Saunders L."/>
            <person name="Detter J.C."/>
            <person name="Tapia R."/>
            <person name="Han C."/>
            <person name="Land M."/>
            <person name="Hauser L."/>
            <person name="Markowitz V."/>
            <person name="Cheng J.-F."/>
            <person name="Hugenholtz P."/>
            <person name="Woyke T."/>
            <person name="Wu D."/>
            <person name="Spring S."/>
            <person name="Schroeder M."/>
            <person name="Brambilla E."/>
            <person name="Klenk H.-P."/>
            <person name="Eisen J.A."/>
        </authorList>
    </citation>
    <scope>NUCLEOTIDE SEQUENCE [LARGE SCALE GENOMIC DNA]</scope>
    <source>
        <strain evidence="2">DSM 15286 / JCM 11887 / CIR29812</strain>
    </source>
</reference>
<dbReference type="EMBL" id="CP002683">
    <property type="protein sequence ID" value="AEH45368.1"/>
    <property type="molecule type" value="Genomic_DNA"/>
</dbReference>
<sequence>MAVIHTWRTKDGTKTGRLTPLKAIQAKCLDCSCWSQREVRLCPVKLCPLWPFRTEKIYAQFLEQEGRVSDEPSK</sequence>